<evidence type="ECO:0000256" key="1">
    <source>
        <dbReference type="SAM" id="Coils"/>
    </source>
</evidence>
<keyword evidence="3" id="KW-1185">Reference proteome</keyword>
<feature type="coiled-coil region" evidence="1">
    <location>
        <begin position="23"/>
        <end position="50"/>
    </location>
</feature>
<dbReference type="EMBL" id="LT629732">
    <property type="protein sequence ID" value="SDS82328.1"/>
    <property type="molecule type" value="Genomic_DNA"/>
</dbReference>
<keyword evidence="1" id="KW-0175">Coiled coil</keyword>
<proteinExistence type="predicted"/>
<dbReference type="AlphaFoldDB" id="A0A1H1VC34"/>
<sequence>MSWLRKVFGGRDDLSAAPVTMDVERRKAQLIRLENALDRLVEVMKANEERMANPAWKERMAEYRRISGECYKLRSGGFTREQILDVAFEVRPVFGGELPPDVRAVEPPQEEALAAAAEIQAVLPGERPTN</sequence>
<dbReference type="Proteomes" id="UP000198983">
    <property type="component" value="Chromosome I"/>
</dbReference>
<reference evidence="2 3" key="1">
    <citation type="submission" date="2016-10" db="EMBL/GenBank/DDBJ databases">
        <authorList>
            <person name="de Groot N.N."/>
        </authorList>
    </citation>
    <scope>NUCLEOTIDE SEQUENCE [LARGE SCALE GENOMIC DNA]</scope>
    <source>
        <strain evidence="2 3">DSM 22024</strain>
    </source>
</reference>
<dbReference type="STRING" id="117157.SAMN04489717_4000"/>
<dbReference type="RefSeq" id="WP_092655136.1">
    <property type="nucleotide sequence ID" value="NZ_LT629732.1"/>
</dbReference>
<evidence type="ECO:0000313" key="3">
    <source>
        <dbReference type="Proteomes" id="UP000198983"/>
    </source>
</evidence>
<gene>
    <name evidence="2" type="ORF">SAMN04489717_4000</name>
</gene>
<evidence type="ECO:0000313" key="2">
    <source>
        <dbReference type="EMBL" id="SDS82328.1"/>
    </source>
</evidence>
<dbReference type="OrthoDB" id="3826114at2"/>
<protein>
    <submittedName>
        <fullName evidence="2">Uncharacterized protein</fullName>
    </submittedName>
</protein>
<organism evidence="2 3">
    <name type="scientific">Actinopolymorpha singaporensis</name>
    <dbReference type="NCBI Taxonomy" id="117157"/>
    <lineage>
        <taxon>Bacteria</taxon>
        <taxon>Bacillati</taxon>
        <taxon>Actinomycetota</taxon>
        <taxon>Actinomycetes</taxon>
        <taxon>Propionibacteriales</taxon>
        <taxon>Actinopolymorphaceae</taxon>
        <taxon>Actinopolymorpha</taxon>
    </lineage>
</organism>
<name>A0A1H1VC34_9ACTN</name>
<accession>A0A1H1VC34</accession>